<keyword evidence="2" id="KW-1185">Reference proteome</keyword>
<evidence type="ECO:0000313" key="1">
    <source>
        <dbReference type="EMBL" id="SDL36652.1"/>
    </source>
</evidence>
<dbReference type="OrthoDB" id="5409427at2"/>
<organism evidence="1 2">
    <name type="scientific">Maridesulfovibrio ferrireducens</name>
    <dbReference type="NCBI Taxonomy" id="246191"/>
    <lineage>
        <taxon>Bacteria</taxon>
        <taxon>Pseudomonadati</taxon>
        <taxon>Thermodesulfobacteriota</taxon>
        <taxon>Desulfovibrionia</taxon>
        <taxon>Desulfovibrionales</taxon>
        <taxon>Desulfovibrionaceae</taxon>
        <taxon>Maridesulfovibrio</taxon>
    </lineage>
</organism>
<reference evidence="2" key="1">
    <citation type="submission" date="2016-10" db="EMBL/GenBank/DDBJ databases">
        <authorList>
            <person name="Varghese N."/>
            <person name="Submissions S."/>
        </authorList>
    </citation>
    <scope>NUCLEOTIDE SEQUENCE [LARGE SCALE GENOMIC DNA]</scope>
    <source>
        <strain evidence="2">DSM 16995</strain>
    </source>
</reference>
<dbReference type="EMBL" id="FNGA01000004">
    <property type="protein sequence ID" value="SDL36652.1"/>
    <property type="molecule type" value="Genomic_DNA"/>
</dbReference>
<dbReference type="AlphaFoldDB" id="A0A1G9JH76"/>
<sequence>MSVLLDFTSIKDVRYGKDPVSDAWLLHFMTANHLESFMDPIKNASPEQLRFMVALDENQVFAPCSDWLFKRLVTPGLASDLLQEYIYVWKALIKLVRTHVSDRYQRRLILNLCRHKFKQAIDASILIPWRLLKGMVTIFLSRSGLDDPYRNRKNVLTSRGRAYVESDFFKRAMESCPYPPLQCNCLEDMRFELDMIELERIFRLSTLPDIWCSDLFSGDFSRYSTCFSKDKIDFSGIRDIFCKSRSGLKILFLPDESGGMMADLLMVKSLLRQGHSVIMSLKEGFCFDSPTFWDNENDPALAEALKGAFFITENRISKNDLLSTLRKNPFVIISDGTRERLNLVRCSVTFARAWKESDLILAKGWSNRRRLIRNTHRFTRDVMCFHRNLDGKFKLEFKAKYPTAHKFSESDISAKADEIIAEMQQARSARKAVMFYSGIVGSIPGQVDVAIQLLKTFVADLRNRLEDTYIINPAEHFEEGMDADDLMFMWEKVQRSGLISTWRFQTSADIEKSFELMGKKVPTVWVGKDATYSTGCTKEMHIAQDVQRQYRELQIIGPGADKFLRRREYGVGRFSDVVIEP</sequence>
<protein>
    <recommendedName>
        <fullName evidence="3">Damage-control phosphatase ARMT1-like metal-binding domain-containing protein</fullName>
    </recommendedName>
</protein>
<dbReference type="STRING" id="246191.SAMN05660337_2785"/>
<name>A0A1G9JH76_9BACT</name>
<gene>
    <name evidence="1" type="ORF">SAMN05660337_2785</name>
</gene>
<proteinExistence type="predicted"/>
<dbReference type="SUPFAM" id="SSF111321">
    <property type="entry name" value="AF1104-like"/>
    <property type="match status" value="1"/>
</dbReference>
<accession>A0A1G9JH76</accession>
<dbReference type="InterPro" id="IPR036075">
    <property type="entry name" value="ARMT-1-like_metal-bd_sf"/>
</dbReference>
<dbReference type="RefSeq" id="WP_092162147.1">
    <property type="nucleotide sequence ID" value="NZ_FNGA01000004.1"/>
</dbReference>
<evidence type="ECO:0008006" key="3">
    <source>
        <dbReference type="Google" id="ProtNLM"/>
    </source>
</evidence>
<dbReference type="Gene3D" id="3.40.50.10880">
    <property type="entry name" value="Uncharacterised protein PF01937, DUF89, domain 3"/>
    <property type="match status" value="1"/>
</dbReference>
<evidence type="ECO:0000313" key="2">
    <source>
        <dbReference type="Proteomes" id="UP000199053"/>
    </source>
</evidence>
<dbReference type="Proteomes" id="UP000199053">
    <property type="component" value="Unassembled WGS sequence"/>
</dbReference>